<comment type="subunit">
    <text evidence="6">Component of the oligosaccharyltransferase (OST) complex.</text>
</comment>
<evidence type="ECO:0000256" key="1">
    <source>
        <dbReference type="ARBA" id="ARBA00004141"/>
    </source>
</evidence>
<organism evidence="7 8">
    <name type="scientific">Rhizopus azygosporus</name>
    <name type="common">Rhizopus microsporus var. azygosporus</name>
    <dbReference type="NCBI Taxonomy" id="86630"/>
    <lineage>
        <taxon>Eukaryota</taxon>
        <taxon>Fungi</taxon>
        <taxon>Fungi incertae sedis</taxon>
        <taxon>Mucoromycota</taxon>
        <taxon>Mucoromycotina</taxon>
        <taxon>Mucoromycetes</taxon>
        <taxon>Mucorales</taxon>
        <taxon>Mucorineae</taxon>
        <taxon>Rhizopodaceae</taxon>
        <taxon>Rhizopus</taxon>
    </lineage>
</organism>
<comment type="caution">
    <text evidence="7">The sequence shown here is derived from an EMBL/GenBank/DDBJ whole genome shotgun (WGS) entry which is preliminary data.</text>
</comment>
<protein>
    <recommendedName>
        <fullName evidence="6">Dolichyl-diphosphooligosaccharide-protein glycosyltransferase subunit OST5</fullName>
    </recommendedName>
</protein>
<comment type="subcellular location">
    <subcellularLocation>
        <location evidence="1 6">Membrane</location>
        <topology evidence="1 6">Multi-pass membrane protein</topology>
    </subcellularLocation>
</comment>
<reference evidence="7 8" key="1">
    <citation type="journal article" date="2018" name="G3 (Bethesda)">
        <title>Phylogenetic and Phylogenomic Definition of Rhizopus Species.</title>
        <authorList>
            <person name="Gryganskyi A.P."/>
            <person name="Golan J."/>
            <person name="Dolatabadi S."/>
            <person name="Mondo S."/>
            <person name="Robb S."/>
            <person name="Idnurm A."/>
            <person name="Muszewska A."/>
            <person name="Steczkiewicz K."/>
            <person name="Masonjones S."/>
            <person name="Liao H.L."/>
            <person name="Gajdeczka M.T."/>
            <person name="Anike F."/>
            <person name="Vuek A."/>
            <person name="Anishchenko I.M."/>
            <person name="Voigt K."/>
            <person name="de Hoog G.S."/>
            <person name="Smith M.E."/>
            <person name="Heitman J."/>
            <person name="Vilgalys R."/>
            <person name="Stajich J.E."/>
        </authorList>
    </citation>
    <scope>NUCLEOTIDE SEQUENCE [LARGE SCALE GENOMIC DNA]</scope>
    <source>
        <strain evidence="7 8">CBS 357.93</strain>
    </source>
</reference>
<comment type="similarity">
    <text evidence="2 6">Belongs to the OST5 family.</text>
</comment>
<dbReference type="GO" id="GO:0008250">
    <property type="term" value="C:oligosaccharyltransferase complex"/>
    <property type="evidence" value="ECO:0007669"/>
    <property type="project" value="UniProtKB-UniRule"/>
</dbReference>
<evidence type="ECO:0000256" key="3">
    <source>
        <dbReference type="ARBA" id="ARBA00022692"/>
    </source>
</evidence>
<evidence type="ECO:0000313" key="8">
    <source>
        <dbReference type="Proteomes" id="UP000252139"/>
    </source>
</evidence>
<dbReference type="InterPro" id="IPR007915">
    <property type="entry name" value="TMEM258/Ost5"/>
</dbReference>
<sequence length="78" mass="8269">MTAMDDWISGAPITAPIPRSLYFLAAYFSITIGLFAAGTFIIQEKKTPIIQQLQSAIIASVLLGFGAIFASNAAGVYL</sequence>
<evidence type="ECO:0000256" key="2">
    <source>
        <dbReference type="ARBA" id="ARBA00009825"/>
    </source>
</evidence>
<dbReference type="Proteomes" id="UP000252139">
    <property type="component" value="Unassembled WGS sequence"/>
</dbReference>
<dbReference type="EMBL" id="PJQL01000516">
    <property type="protein sequence ID" value="RCH94992.1"/>
    <property type="molecule type" value="Genomic_DNA"/>
</dbReference>
<keyword evidence="3 6" id="KW-0812">Transmembrane</keyword>
<comment type="function">
    <text evidence="6">Subunit of the oligosaccharyl transferase (OST) complex that catalyzes the initial transfer of a defined glycan (Glc(3)Man(9)GlcNAc(2) in eukaryotes) from the lipid carrier dolichol-pyrophosphate to an asparagine residue within an Asn-X-Ser/Thr consensus motif in nascent polypeptide chains, the first step in protein N-glycosylation. N-glycosylation occurs cotranslationally and the complex associates with the Sec61 complex at the channel-forming translocon complex that mediates protein translocation across the endoplasmic reticulum (ER). All subunits are required for a maximal enzyme activity.</text>
</comment>
<evidence type="ECO:0000256" key="6">
    <source>
        <dbReference type="RuleBase" id="RU367008"/>
    </source>
</evidence>
<keyword evidence="4 6" id="KW-1133">Transmembrane helix</keyword>
<dbReference type="OrthoDB" id="18408at2759"/>
<dbReference type="GO" id="GO:0006487">
    <property type="term" value="P:protein N-linked glycosylation"/>
    <property type="evidence" value="ECO:0007669"/>
    <property type="project" value="UniProtKB-UniRule"/>
</dbReference>
<dbReference type="AlphaFoldDB" id="A0A367JYB9"/>
<evidence type="ECO:0000256" key="5">
    <source>
        <dbReference type="ARBA" id="ARBA00023136"/>
    </source>
</evidence>
<dbReference type="Pfam" id="PF05251">
    <property type="entry name" value="Ost5"/>
    <property type="match status" value="1"/>
</dbReference>
<evidence type="ECO:0000313" key="7">
    <source>
        <dbReference type="EMBL" id="RCH94992.1"/>
    </source>
</evidence>
<name>A0A367JYB9_RHIAZ</name>
<keyword evidence="5 6" id="KW-0472">Membrane</keyword>
<evidence type="ECO:0000256" key="4">
    <source>
        <dbReference type="ARBA" id="ARBA00022989"/>
    </source>
</evidence>
<feature type="transmembrane region" description="Helical" evidence="6">
    <location>
        <begin position="55"/>
        <end position="77"/>
    </location>
</feature>
<accession>A0A367JYB9</accession>
<dbReference type="STRING" id="86630.A0A367JYB9"/>
<keyword evidence="8" id="KW-1185">Reference proteome</keyword>
<feature type="transmembrane region" description="Helical" evidence="6">
    <location>
        <begin position="20"/>
        <end position="43"/>
    </location>
</feature>
<proteinExistence type="inferred from homology"/>
<gene>
    <name evidence="7" type="ORF">CU097_012325</name>
</gene>